<dbReference type="Gene3D" id="2.40.160.170">
    <property type="match status" value="1"/>
</dbReference>
<reference evidence="2 3" key="1">
    <citation type="submission" date="2023-12" db="EMBL/GenBank/DDBJ databases">
        <title>Novel species of the genus Arcicella isolated from rivers.</title>
        <authorList>
            <person name="Lu H."/>
        </authorList>
    </citation>
    <scope>NUCLEOTIDE SEQUENCE [LARGE SCALE GENOMIC DNA]</scope>
    <source>
        <strain evidence="2 3">KCTC 23307</strain>
    </source>
</reference>
<evidence type="ECO:0000256" key="1">
    <source>
        <dbReference type="SAM" id="SignalP"/>
    </source>
</evidence>
<protein>
    <recommendedName>
        <fullName evidence="4">Outer membrane protein beta-barrel domain-containing protein</fullName>
    </recommendedName>
</protein>
<proteinExistence type="predicted"/>
<gene>
    <name evidence="2" type="ORF">VB248_07530</name>
</gene>
<evidence type="ECO:0000313" key="2">
    <source>
        <dbReference type="EMBL" id="MEA5138978.1"/>
    </source>
</evidence>
<evidence type="ECO:0000313" key="3">
    <source>
        <dbReference type="Proteomes" id="UP001302949"/>
    </source>
</evidence>
<keyword evidence="3" id="KW-1185">Reference proteome</keyword>
<feature type="signal peptide" evidence="1">
    <location>
        <begin position="1"/>
        <end position="20"/>
    </location>
</feature>
<name>A0ABU5Q817_9BACT</name>
<organism evidence="2 3">
    <name type="scientific">Arcicella rigui</name>
    <dbReference type="NCBI Taxonomy" id="797020"/>
    <lineage>
        <taxon>Bacteria</taxon>
        <taxon>Pseudomonadati</taxon>
        <taxon>Bacteroidota</taxon>
        <taxon>Cytophagia</taxon>
        <taxon>Cytophagales</taxon>
        <taxon>Flectobacillaceae</taxon>
        <taxon>Arcicella</taxon>
    </lineage>
</organism>
<dbReference type="EMBL" id="JAYFUM010000008">
    <property type="protein sequence ID" value="MEA5138978.1"/>
    <property type="molecule type" value="Genomic_DNA"/>
</dbReference>
<dbReference type="RefSeq" id="WP_323296141.1">
    <property type="nucleotide sequence ID" value="NZ_JAYFUM010000008.1"/>
</dbReference>
<evidence type="ECO:0008006" key="4">
    <source>
        <dbReference type="Google" id="ProtNLM"/>
    </source>
</evidence>
<comment type="caution">
    <text evidence="2">The sequence shown here is derived from an EMBL/GenBank/DDBJ whole genome shotgun (WGS) entry which is preliminary data.</text>
</comment>
<dbReference type="Proteomes" id="UP001302949">
    <property type="component" value="Unassembled WGS sequence"/>
</dbReference>
<sequence>MKKKILTIVCFFLYNFALLAQEAKPLLGHSINLQLGSFGYGIGLAQQLKPEGLNVRLSVDYLDVNSFITPPLKVKISGGDDVLINPKVNSLLIGAKVDFHPFKTKSFKLVGGLSYGSGDFSVGIEPSVKTGRFKLTKDVELDAEDFGIAKLIVAGENIRPYLGLGFGRAVPKGRIGFSLDLGAYYSGSPKLTVDRTGLIKSILTNQNIADIEKNVSGYSFLPNLTFSLTYKISK</sequence>
<feature type="chain" id="PRO_5047416277" description="Outer membrane protein beta-barrel domain-containing protein" evidence="1">
    <location>
        <begin position="21"/>
        <end position="234"/>
    </location>
</feature>
<accession>A0ABU5Q817</accession>
<keyword evidence="1" id="KW-0732">Signal</keyword>